<keyword evidence="2" id="KW-1185">Reference proteome</keyword>
<evidence type="ECO:0000313" key="1">
    <source>
        <dbReference type="EMBL" id="NBD24332.1"/>
    </source>
</evidence>
<evidence type="ECO:0000313" key="2">
    <source>
        <dbReference type="Proteomes" id="UP000665561"/>
    </source>
</evidence>
<gene>
    <name evidence="1" type="ORF">GT019_10660</name>
</gene>
<reference evidence="1 2" key="1">
    <citation type="submission" date="2020-01" db="EMBL/GenBank/DDBJ databases">
        <title>Paenibacillus soybeanensis sp. nov. isolated from the nodules of soybean (Glycine max(L.) Merr).</title>
        <authorList>
            <person name="Wang H."/>
        </authorList>
    </citation>
    <scope>NUCLEOTIDE SEQUENCE [LARGE SCALE GENOMIC DNA]</scope>
    <source>
        <strain evidence="1 2">T1</strain>
    </source>
</reference>
<dbReference type="EMBL" id="JAAAMV010000005">
    <property type="protein sequence ID" value="NBD24332.1"/>
    <property type="molecule type" value="Genomic_DNA"/>
</dbReference>
<sequence length="48" mass="4622">MATDSGLASIICADIDSADAAADADRYLTITRSGAYSGAAGSVLANAG</sequence>
<organism evidence="1 2">
    <name type="scientific">Paenibacillus glycinis</name>
    <dbReference type="NCBI Taxonomy" id="2697035"/>
    <lineage>
        <taxon>Bacteria</taxon>
        <taxon>Bacillati</taxon>
        <taxon>Bacillota</taxon>
        <taxon>Bacilli</taxon>
        <taxon>Bacillales</taxon>
        <taxon>Paenibacillaceae</taxon>
        <taxon>Paenibacillus</taxon>
    </lineage>
</organism>
<name>A0ABW9XNX8_9BACL</name>
<proteinExistence type="predicted"/>
<dbReference type="Proteomes" id="UP000665561">
    <property type="component" value="Unassembled WGS sequence"/>
</dbReference>
<accession>A0ABW9XNX8</accession>
<comment type="caution">
    <text evidence="1">The sequence shown here is derived from an EMBL/GenBank/DDBJ whole genome shotgun (WGS) entry which is preliminary data.</text>
</comment>
<protein>
    <submittedName>
        <fullName evidence="1">Uncharacterized protein</fullName>
    </submittedName>
</protein>